<keyword evidence="1" id="KW-1185">Reference proteome</keyword>
<dbReference type="GeneID" id="111100623"/>
<proteinExistence type="predicted"/>
<reference evidence="2" key="1">
    <citation type="submission" date="2025-08" db="UniProtKB">
        <authorList>
            <consortium name="RefSeq"/>
        </authorList>
    </citation>
    <scope>IDENTIFICATION</scope>
    <source>
        <tissue evidence="2">Whole sample</tissue>
    </source>
</reference>
<gene>
    <name evidence="2" type="primary">LOC111100623</name>
</gene>
<dbReference type="Proteomes" id="UP000694844">
    <property type="component" value="Chromosome 6"/>
</dbReference>
<evidence type="ECO:0000313" key="2">
    <source>
        <dbReference type="RefSeq" id="XP_022288396.1"/>
    </source>
</evidence>
<dbReference type="RefSeq" id="XP_022288396.1">
    <property type="nucleotide sequence ID" value="XM_022432688.1"/>
</dbReference>
<sequence length="216" mass="24448">MTDYIYTILLIQLCNQIRFVVSFTRRCNESLQTVQKVSLCPTNLSAYEAAAKQKNCSSFNADSCHSFQYHCVLSEDFHSLVEVCAPSLNIIGHVCAKFMSTLKSILRVEGMNCTEGPEECPYSYNSTHAYKYQQCYSNVLFSTSPTTVLYQSSPRTATGEQNTTDNKFHSYEDIFEGSAWNAEVIYIVITLFSVRLGVCLDRSICKITQTVYVRCL</sequence>
<organism evidence="1 2">
    <name type="scientific">Crassostrea virginica</name>
    <name type="common">Eastern oyster</name>
    <dbReference type="NCBI Taxonomy" id="6565"/>
    <lineage>
        <taxon>Eukaryota</taxon>
        <taxon>Metazoa</taxon>
        <taxon>Spiralia</taxon>
        <taxon>Lophotrochozoa</taxon>
        <taxon>Mollusca</taxon>
        <taxon>Bivalvia</taxon>
        <taxon>Autobranchia</taxon>
        <taxon>Pteriomorphia</taxon>
        <taxon>Ostreida</taxon>
        <taxon>Ostreoidea</taxon>
        <taxon>Ostreidae</taxon>
        <taxon>Crassostrea</taxon>
    </lineage>
</organism>
<dbReference type="AlphaFoldDB" id="A0A8B8AAA5"/>
<accession>A0A8B8AAA5</accession>
<protein>
    <submittedName>
        <fullName evidence="2">Uncharacterized protein LOC111100623 isoform X2</fullName>
    </submittedName>
</protein>
<evidence type="ECO:0000313" key="1">
    <source>
        <dbReference type="Proteomes" id="UP000694844"/>
    </source>
</evidence>
<dbReference type="OrthoDB" id="6200070at2759"/>
<name>A0A8B8AAA5_CRAVI</name>